<dbReference type="InterPro" id="IPR011330">
    <property type="entry name" value="Glyco_hydro/deAcase_b/a-brl"/>
</dbReference>
<dbReference type="InterPro" id="IPR002509">
    <property type="entry name" value="NODB_dom"/>
</dbReference>
<sequence>MVRRLTLTFDNGPTSGVTELVLGELARRGILATFFVVGRDLLRKGNRELVQQAKDAGHRIGNHTMTHDVQFGTTADPDVPRQQISVAQEVLADLAEPEKLFRPWGGGGILGPDLLSTAAVELMRREGYTCVLWNSVPHDWEDATGWVDRALADIRKQDWTVLVLHDIRGGAMDHLGDFLDRVLADGVQIVQELPAECTPIRGGEVIGKLEDLVTDIPAATH</sequence>
<protein>
    <recommendedName>
        <fullName evidence="1">NodB homology domain-containing protein</fullName>
    </recommendedName>
</protein>
<dbReference type="PROSITE" id="PS51677">
    <property type="entry name" value="NODB"/>
    <property type="match status" value="1"/>
</dbReference>
<gene>
    <name evidence="2" type="ORF">GCM10025866_14100</name>
</gene>
<organism evidence="2 3">
    <name type="scientific">Naasia aerilata</name>
    <dbReference type="NCBI Taxonomy" id="1162966"/>
    <lineage>
        <taxon>Bacteria</taxon>
        <taxon>Bacillati</taxon>
        <taxon>Actinomycetota</taxon>
        <taxon>Actinomycetes</taxon>
        <taxon>Micrococcales</taxon>
        <taxon>Microbacteriaceae</taxon>
        <taxon>Naasia</taxon>
    </lineage>
</organism>
<dbReference type="Gene3D" id="3.20.20.370">
    <property type="entry name" value="Glycoside hydrolase/deacetylase"/>
    <property type="match status" value="1"/>
</dbReference>
<feature type="domain" description="NodB homology" evidence="1">
    <location>
        <begin position="3"/>
        <end position="190"/>
    </location>
</feature>
<evidence type="ECO:0000313" key="2">
    <source>
        <dbReference type="EMBL" id="BDZ45501.1"/>
    </source>
</evidence>
<dbReference type="Proteomes" id="UP001321498">
    <property type="component" value="Chromosome"/>
</dbReference>
<accession>A0ABM8GB90</accession>
<dbReference type="Pfam" id="PF01522">
    <property type="entry name" value="Polysacc_deac_1"/>
    <property type="match status" value="1"/>
</dbReference>
<dbReference type="RefSeq" id="WP_286278806.1">
    <property type="nucleotide sequence ID" value="NZ_AP027731.1"/>
</dbReference>
<evidence type="ECO:0000313" key="3">
    <source>
        <dbReference type="Proteomes" id="UP001321498"/>
    </source>
</evidence>
<name>A0ABM8GB90_9MICO</name>
<dbReference type="EMBL" id="AP027731">
    <property type="protein sequence ID" value="BDZ45501.1"/>
    <property type="molecule type" value="Genomic_DNA"/>
</dbReference>
<dbReference type="InterPro" id="IPR050248">
    <property type="entry name" value="Polysacc_deacetylase_ArnD"/>
</dbReference>
<evidence type="ECO:0000259" key="1">
    <source>
        <dbReference type="PROSITE" id="PS51677"/>
    </source>
</evidence>
<reference evidence="3" key="1">
    <citation type="journal article" date="2019" name="Int. J. Syst. Evol. Microbiol.">
        <title>The Global Catalogue of Microorganisms (GCM) 10K type strain sequencing project: providing services to taxonomists for standard genome sequencing and annotation.</title>
        <authorList>
            <consortium name="The Broad Institute Genomics Platform"/>
            <consortium name="The Broad Institute Genome Sequencing Center for Infectious Disease"/>
            <person name="Wu L."/>
            <person name="Ma J."/>
        </authorList>
    </citation>
    <scope>NUCLEOTIDE SEQUENCE [LARGE SCALE GENOMIC DNA]</scope>
    <source>
        <strain evidence="3">NBRC 108725</strain>
    </source>
</reference>
<dbReference type="PANTHER" id="PTHR10587">
    <property type="entry name" value="GLYCOSYL TRANSFERASE-RELATED"/>
    <property type="match status" value="1"/>
</dbReference>
<dbReference type="SUPFAM" id="SSF88713">
    <property type="entry name" value="Glycoside hydrolase/deacetylase"/>
    <property type="match status" value="1"/>
</dbReference>
<proteinExistence type="predicted"/>
<keyword evidence="3" id="KW-1185">Reference proteome</keyword>
<dbReference type="CDD" id="cd10917">
    <property type="entry name" value="CE4_NodB_like_6s_7s"/>
    <property type="match status" value="1"/>
</dbReference>